<keyword evidence="4" id="KW-1185">Reference proteome</keyword>
<dbReference type="EMBL" id="SSMQ01000098">
    <property type="protein sequence ID" value="TKC95264.1"/>
    <property type="molecule type" value="Genomic_DNA"/>
</dbReference>
<dbReference type="SUPFAM" id="SSF55804">
    <property type="entry name" value="Phoshotransferase/anion transport protein"/>
    <property type="match status" value="1"/>
</dbReference>
<reference evidence="3 4" key="1">
    <citation type="submission" date="2019-04" db="EMBL/GenBank/DDBJ databases">
        <authorList>
            <person name="Li Y."/>
            <person name="Wang J."/>
        </authorList>
    </citation>
    <scope>NUCLEOTIDE SEQUENCE [LARGE SCALE GENOMIC DNA]</scope>
    <source>
        <strain evidence="3 4">DSM 14668</strain>
    </source>
</reference>
<dbReference type="SUPFAM" id="SSF47413">
    <property type="entry name" value="lambda repressor-like DNA-binding domains"/>
    <property type="match status" value="1"/>
</dbReference>
<comment type="caution">
    <text evidence="3">The sequence shown here is derived from an EMBL/GenBank/DDBJ whole genome shotgun (WGS) entry which is preliminary data.</text>
</comment>
<evidence type="ECO:0000259" key="1">
    <source>
        <dbReference type="PROSITE" id="PS50943"/>
    </source>
</evidence>
<dbReference type="InterPro" id="IPR016152">
    <property type="entry name" value="PTrfase/Anion_transptr"/>
</dbReference>
<dbReference type="GO" id="GO:0003677">
    <property type="term" value="F:DNA binding"/>
    <property type="evidence" value="ECO:0007669"/>
    <property type="project" value="InterPro"/>
</dbReference>
<dbReference type="PROSITE" id="PS50943">
    <property type="entry name" value="HTH_CROC1"/>
    <property type="match status" value="1"/>
</dbReference>
<gene>
    <name evidence="3" type="ORF">E8A74_47170</name>
</gene>
<dbReference type="Pfam" id="PF13560">
    <property type="entry name" value="HTH_31"/>
    <property type="match status" value="1"/>
</dbReference>
<dbReference type="SMART" id="SM00530">
    <property type="entry name" value="HTH_XRE"/>
    <property type="match status" value="1"/>
</dbReference>
<protein>
    <submittedName>
        <fullName evidence="3">Helix-turn-helix domain-containing protein</fullName>
    </submittedName>
</protein>
<accession>A0A4U1IMV5</accession>
<evidence type="ECO:0000313" key="4">
    <source>
        <dbReference type="Proteomes" id="UP000309215"/>
    </source>
</evidence>
<dbReference type="PANTHER" id="PTHR47738:SF1">
    <property type="entry name" value="NITROGEN REGULATORY PROTEIN"/>
    <property type="match status" value="1"/>
</dbReference>
<dbReference type="InterPro" id="IPR001387">
    <property type="entry name" value="Cro/C1-type_HTH"/>
</dbReference>
<dbReference type="PROSITE" id="PS51094">
    <property type="entry name" value="PTS_EIIA_TYPE_2"/>
    <property type="match status" value="1"/>
</dbReference>
<dbReference type="InterPro" id="IPR051541">
    <property type="entry name" value="PTS_SugarTrans_NitroReg"/>
</dbReference>
<dbReference type="InterPro" id="IPR002178">
    <property type="entry name" value="PTS_EIIA_type-2_dom"/>
</dbReference>
<organism evidence="3 4">
    <name type="scientific">Polyangium fumosum</name>
    <dbReference type="NCBI Taxonomy" id="889272"/>
    <lineage>
        <taxon>Bacteria</taxon>
        <taxon>Pseudomonadati</taxon>
        <taxon>Myxococcota</taxon>
        <taxon>Polyangia</taxon>
        <taxon>Polyangiales</taxon>
        <taxon>Polyangiaceae</taxon>
        <taxon>Polyangium</taxon>
    </lineage>
</organism>
<dbReference type="Pfam" id="PF00359">
    <property type="entry name" value="PTS_EIIA_2"/>
    <property type="match status" value="1"/>
</dbReference>
<evidence type="ECO:0000259" key="2">
    <source>
        <dbReference type="PROSITE" id="PS51094"/>
    </source>
</evidence>
<feature type="domain" description="PTS EIIA type-2" evidence="2">
    <location>
        <begin position="125"/>
        <end position="268"/>
    </location>
</feature>
<dbReference type="OrthoDB" id="5506152at2"/>
<name>A0A4U1IMV5_9BACT</name>
<evidence type="ECO:0000313" key="3">
    <source>
        <dbReference type="EMBL" id="TKC95264.1"/>
    </source>
</evidence>
<sequence length="271" mass="28689">MHLGATIRLLRLDAGFSLRDLAQRIGVSSAYLSRVEHGHDAVPTPDRLEAIARELGVPPHLLVGAAHKVGPAIEGYAEEVPSAGMLFLDIARRRLGPAEIARIRAFVAREFPAPEHAEARPSIARLLAPERVILQLTCPGLEDAIEIAASRLPRPPGGPSVQELVTEILAREQAASAALGGGVMLPHGVFGSMPPSAVLVTLARPISLREAPDGVPIRLLLVLVLGEPCRRHLALLAHVARLSSDGLADRIAAAKSPEEAIRGVEEMEDGG</sequence>
<dbReference type="CDD" id="cd00093">
    <property type="entry name" value="HTH_XRE"/>
    <property type="match status" value="1"/>
</dbReference>
<dbReference type="Gene3D" id="3.40.930.10">
    <property type="entry name" value="Mannitol-specific EII, Chain A"/>
    <property type="match status" value="1"/>
</dbReference>
<dbReference type="AlphaFoldDB" id="A0A4U1IMV5"/>
<dbReference type="InterPro" id="IPR010982">
    <property type="entry name" value="Lambda_DNA-bd_dom_sf"/>
</dbReference>
<dbReference type="Proteomes" id="UP000309215">
    <property type="component" value="Unassembled WGS sequence"/>
</dbReference>
<feature type="domain" description="HTH cro/C1-type" evidence="1">
    <location>
        <begin position="7"/>
        <end position="62"/>
    </location>
</feature>
<dbReference type="PANTHER" id="PTHR47738">
    <property type="entry name" value="PTS SYSTEM FRUCTOSE-LIKE EIIA COMPONENT-RELATED"/>
    <property type="match status" value="1"/>
</dbReference>
<dbReference type="RefSeq" id="WP_136935755.1">
    <property type="nucleotide sequence ID" value="NZ_SSMQ01000098.1"/>
</dbReference>
<proteinExistence type="predicted"/>
<dbReference type="Gene3D" id="1.10.260.40">
    <property type="entry name" value="lambda repressor-like DNA-binding domains"/>
    <property type="match status" value="1"/>
</dbReference>
<dbReference type="GO" id="GO:0030295">
    <property type="term" value="F:protein kinase activator activity"/>
    <property type="evidence" value="ECO:0007669"/>
    <property type="project" value="TreeGrafter"/>
</dbReference>